<dbReference type="EMBL" id="LVHG01000053">
    <property type="protein sequence ID" value="OAK62041.1"/>
    <property type="molecule type" value="Genomic_DNA"/>
</dbReference>
<accession>A0AA91IA58</accession>
<dbReference type="RefSeq" id="WP_081268909.1">
    <property type="nucleotide sequence ID" value="NZ_LVHG01000053.1"/>
</dbReference>
<protein>
    <submittedName>
        <fullName evidence="1">Uncharacterized protein</fullName>
    </submittedName>
</protein>
<organism evidence="1 2">
    <name type="scientific">Variovorax paradoxus</name>
    <dbReference type="NCBI Taxonomy" id="34073"/>
    <lineage>
        <taxon>Bacteria</taxon>
        <taxon>Pseudomonadati</taxon>
        <taxon>Pseudomonadota</taxon>
        <taxon>Betaproteobacteria</taxon>
        <taxon>Burkholderiales</taxon>
        <taxon>Comamonadaceae</taxon>
        <taxon>Variovorax</taxon>
    </lineage>
</organism>
<comment type="caution">
    <text evidence="1">The sequence shown here is derived from an EMBL/GenBank/DDBJ whole genome shotgun (WGS) entry which is preliminary data.</text>
</comment>
<name>A0AA91IA58_VARPD</name>
<evidence type="ECO:0000313" key="1">
    <source>
        <dbReference type="EMBL" id="OAK62041.1"/>
    </source>
</evidence>
<dbReference type="AlphaFoldDB" id="A0AA91IA58"/>
<gene>
    <name evidence="1" type="ORF">A3K87_19320</name>
</gene>
<dbReference type="Proteomes" id="UP000077852">
    <property type="component" value="Unassembled WGS sequence"/>
</dbReference>
<evidence type="ECO:0000313" key="2">
    <source>
        <dbReference type="Proteomes" id="UP000077852"/>
    </source>
</evidence>
<reference evidence="1 2" key="1">
    <citation type="submission" date="2016-03" db="EMBL/GenBank/DDBJ databases">
        <title>Genome sequence of Variovorax paradoxus KB5.</title>
        <authorList>
            <person name="Jeong H."/>
            <person name="Hong C.E."/>
            <person name="Jo S.H."/>
            <person name="Park J.M."/>
        </authorList>
    </citation>
    <scope>NUCLEOTIDE SEQUENCE [LARGE SCALE GENOMIC DNA]</scope>
    <source>
        <strain evidence="1 2">KB5</strain>
    </source>
</reference>
<proteinExistence type="predicted"/>
<sequence length="249" mass="26838">MTSPLRLDFDFAPLPNTPTLPKCTVVSAAGYAFFRDEKVALAFGTTCVAVAVEGRDPVAVPYFELAELSLGNHAITTTGHTYPDFGLFGGLLSGGSTNKEVTSSTTQPSAQTFISLVTHVGELHLLFTGLSPAVLRMLLAEAFTVWRQNQPDWLEKRRKSVDAYVDREGLDEQTRTALKERLLTSLVPVAPPPAPSSPFAGTAMAGDFEAPVRMGVCPSCKATIPFFSEECPKCQALFGPDSAWQVRPL</sequence>